<comment type="caution">
    <text evidence="3">The sequence shown here is derived from an EMBL/GenBank/DDBJ whole genome shotgun (WGS) entry which is preliminary data.</text>
</comment>
<dbReference type="Gene3D" id="1.20.120.730">
    <property type="entry name" value="Sec23/Sec24 helical domain"/>
    <property type="match status" value="1"/>
</dbReference>
<evidence type="ECO:0000259" key="2">
    <source>
        <dbReference type="Pfam" id="PF04815"/>
    </source>
</evidence>
<dbReference type="GO" id="GO:0000149">
    <property type="term" value="F:SNARE binding"/>
    <property type="evidence" value="ECO:0007669"/>
    <property type="project" value="TreeGrafter"/>
</dbReference>
<sequence>MLSNLFRSADLDSQFACMLKQAANEIPTKALSLVKEQAISSCITALSSYRKFCATVTSAGQLILPEALKLLPLYTLALTKGVGLRSDGRIDDRSFWINHVSSLSTPLAIPLIYPRMIAVHDLDTKEDNEETVVPSPIPLTSEDLRDDGVYFLENGDDGLIYVGESVNSDILMKLFNVPSAADIPSQYVLEKYDNQLSKKFNDVVNEIRRQRSSYLRLKLCKRGDPTGELTFEVTLLDDEITFPKTDQFRTLFYLLRNVVLIVYGGGQDSGWALVHGFSGSGSPSNPRQTELTSHSCLLRFMSSKALD</sequence>
<name>A0A8S9MZV0_BRACR</name>
<gene>
    <name evidence="3" type="ORF">F2Q69_00056539</name>
</gene>
<dbReference type="Pfam" id="PF04815">
    <property type="entry name" value="Sec23_helical"/>
    <property type="match status" value="1"/>
</dbReference>
<evidence type="ECO:0000313" key="3">
    <source>
        <dbReference type="EMBL" id="KAF3489645.1"/>
    </source>
</evidence>
<reference evidence="3" key="1">
    <citation type="submission" date="2019-12" db="EMBL/GenBank/DDBJ databases">
        <title>Genome sequencing and annotation of Brassica cretica.</title>
        <authorList>
            <person name="Studholme D.J."/>
            <person name="Sarris P."/>
        </authorList>
    </citation>
    <scope>NUCLEOTIDE SEQUENCE</scope>
    <source>
        <strain evidence="3">PFS-109/04</strain>
        <tissue evidence="3">Leaf</tissue>
    </source>
</reference>
<dbReference type="GO" id="GO:0070971">
    <property type="term" value="C:endoplasmic reticulum exit site"/>
    <property type="evidence" value="ECO:0007669"/>
    <property type="project" value="TreeGrafter"/>
</dbReference>
<dbReference type="GO" id="GO:0006886">
    <property type="term" value="P:intracellular protein transport"/>
    <property type="evidence" value="ECO:0007669"/>
    <property type="project" value="InterPro"/>
</dbReference>
<dbReference type="SUPFAM" id="SSF82754">
    <property type="entry name" value="C-terminal, gelsolin-like domain of Sec23/24"/>
    <property type="match status" value="1"/>
</dbReference>
<dbReference type="InterPro" id="IPR036175">
    <property type="entry name" value="Sec23/24_helical_dom_sf"/>
</dbReference>
<dbReference type="PANTHER" id="PTHR13803:SF34">
    <property type="entry name" value="PROTEIN TRANSPORT PROTEIN SEC24 B"/>
    <property type="match status" value="1"/>
</dbReference>
<dbReference type="AlphaFoldDB" id="A0A8S9MZV0"/>
<dbReference type="EMBL" id="QGKX02002183">
    <property type="protein sequence ID" value="KAF3489645.1"/>
    <property type="molecule type" value="Genomic_DNA"/>
</dbReference>
<evidence type="ECO:0008006" key="5">
    <source>
        <dbReference type="Google" id="ProtNLM"/>
    </source>
</evidence>
<dbReference type="SUPFAM" id="SSF81811">
    <property type="entry name" value="Helical domain of Sec23/24"/>
    <property type="match status" value="1"/>
</dbReference>
<dbReference type="PANTHER" id="PTHR13803">
    <property type="entry name" value="SEC24-RELATED PROTEIN"/>
    <property type="match status" value="1"/>
</dbReference>
<dbReference type="GO" id="GO:0090110">
    <property type="term" value="P:COPII-coated vesicle cargo loading"/>
    <property type="evidence" value="ECO:0007669"/>
    <property type="project" value="TreeGrafter"/>
</dbReference>
<evidence type="ECO:0000313" key="4">
    <source>
        <dbReference type="Proteomes" id="UP000712600"/>
    </source>
</evidence>
<proteinExistence type="predicted"/>
<dbReference type="InterPro" id="IPR007123">
    <property type="entry name" value="Gelsolin-like_dom"/>
</dbReference>
<accession>A0A8S9MZV0</accession>
<dbReference type="CDD" id="cd00719">
    <property type="entry name" value="GIY-YIG_SF"/>
    <property type="match status" value="1"/>
</dbReference>
<dbReference type="Proteomes" id="UP000712600">
    <property type="component" value="Unassembled WGS sequence"/>
</dbReference>
<dbReference type="InterPro" id="IPR006900">
    <property type="entry name" value="Sec23/24_helical_dom"/>
</dbReference>
<organism evidence="3 4">
    <name type="scientific">Brassica cretica</name>
    <name type="common">Mustard</name>
    <dbReference type="NCBI Taxonomy" id="69181"/>
    <lineage>
        <taxon>Eukaryota</taxon>
        <taxon>Viridiplantae</taxon>
        <taxon>Streptophyta</taxon>
        <taxon>Embryophyta</taxon>
        <taxon>Tracheophyta</taxon>
        <taxon>Spermatophyta</taxon>
        <taxon>Magnoliopsida</taxon>
        <taxon>eudicotyledons</taxon>
        <taxon>Gunneridae</taxon>
        <taxon>Pentapetalae</taxon>
        <taxon>rosids</taxon>
        <taxon>malvids</taxon>
        <taxon>Brassicales</taxon>
        <taxon>Brassicaceae</taxon>
        <taxon>Brassiceae</taxon>
        <taxon>Brassica</taxon>
    </lineage>
</organism>
<feature type="domain" description="Gelsolin-like" evidence="1">
    <location>
        <begin position="131"/>
        <end position="191"/>
    </location>
</feature>
<dbReference type="InterPro" id="IPR029006">
    <property type="entry name" value="ADF-H/Gelsolin-like_dom_sf"/>
</dbReference>
<protein>
    <recommendedName>
        <fullName evidence="5">Sec23/Sec24 trunk domain-containing protein</fullName>
    </recommendedName>
</protein>
<feature type="domain" description="Sec23/Sec24 helical" evidence="2">
    <location>
        <begin position="10"/>
        <end position="109"/>
    </location>
</feature>
<dbReference type="GO" id="GO:0008270">
    <property type="term" value="F:zinc ion binding"/>
    <property type="evidence" value="ECO:0007669"/>
    <property type="project" value="TreeGrafter"/>
</dbReference>
<dbReference type="Pfam" id="PF00626">
    <property type="entry name" value="Gelsolin"/>
    <property type="match status" value="1"/>
</dbReference>
<dbReference type="InterPro" id="IPR050550">
    <property type="entry name" value="SEC23_SEC24_subfamily"/>
</dbReference>
<dbReference type="GO" id="GO:0030127">
    <property type="term" value="C:COPII vesicle coat"/>
    <property type="evidence" value="ECO:0007669"/>
    <property type="project" value="InterPro"/>
</dbReference>
<dbReference type="Gene3D" id="3.40.20.10">
    <property type="entry name" value="Severin"/>
    <property type="match status" value="1"/>
</dbReference>
<evidence type="ECO:0000259" key="1">
    <source>
        <dbReference type="Pfam" id="PF00626"/>
    </source>
</evidence>
<dbReference type="InterPro" id="IPR036180">
    <property type="entry name" value="Gelsolin-like_dom_sf"/>
</dbReference>